<feature type="transmembrane region" description="Helical" evidence="7">
    <location>
        <begin position="12"/>
        <end position="41"/>
    </location>
</feature>
<feature type="transmembrane region" description="Helical" evidence="7">
    <location>
        <begin position="112"/>
        <end position="137"/>
    </location>
</feature>
<sequence length="298" mass="33669">MKQQSKKISDGKVFDIGVLIISAVISVLILYPLIFIVSASFSSPEKVMSGEMWLFPVDFTLDAYSEVFKDGDIWNGYKNTIFYTIGGTFINIILTTLAAYPLSRRDLPGRNIIMFIITFTMFFSGGMIPTFLVVQGLGMVDTFWAMIIPNAIATYNLIVMRTYFQTSIPWELQEAAMIDGCSNWKMLWKVILPLSKPIIAVMLLFYAVGHWNAFFNALIYLRDDKLYPLQLILREILLVSQANMTDEISSEIGLDEKMMLGESIKYALIIIASLPVLVIYPFVQKHFVKGVMIGSIKG</sequence>
<feature type="transmembrane region" description="Helical" evidence="7">
    <location>
        <begin position="198"/>
        <end position="221"/>
    </location>
</feature>
<feature type="transmembrane region" description="Helical" evidence="7">
    <location>
        <begin position="143"/>
        <end position="164"/>
    </location>
</feature>
<evidence type="ECO:0000256" key="4">
    <source>
        <dbReference type="ARBA" id="ARBA00022692"/>
    </source>
</evidence>
<dbReference type="Proteomes" id="UP000679950">
    <property type="component" value="Unassembled WGS sequence"/>
</dbReference>
<evidence type="ECO:0000256" key="7">
    <source>
        <dbReference type="RuleBase" id="RU363032"/>
    </source>
</evidence>
<evidence type="ECO:0000256" key="3">
    <source>
        <dbReference type="ARBA" id="ARBA00022475"/>
    </source>
</evidence>
<feature type="domain" description="ABC transmembrane type-1" evidence="8">
    <location>
        <begin position="77"/>
        <end position="283"/>
    </location>
</feature>
<dbReference type="CDD" id="cd06261">
    <property type="entry name" value="TM_PBP2"/>
    <property type="match status" value="1"/>
</dbReference>
<evidence type="ECO:0000256" key="1">
    <source>
        <dbReference type="ARBA" id="ARBA00004651"/>
    </source>
</evidence>
<dbReference type="SUPFAM" id="SSF161098">
    <property type="entry name" value="MetI-like"/>
    <property type="match status" value="1"/>
</dbReference>
<comment type="caution">
    <text evidence="9">The sequence shown here is derived from an EMBL/GenBank/DDBJ whole genome shotgun (WGS) entry which is preliminary data.</text>
</comment>
<feature type="transmembrane region" description="Helical" evidence="7">
    <location>
        <begin position="264"/>
        <end position="283"/>
    </location>
</feature>
<keyword evidence="3" id="KW-1003">Cell membrane</keyword>
<keyword evidence="4 7" id="KW-0812">Transmembrane</keyword>
<evidence type="ECO:0000256" key="5">
    <source>
        <dbReference type="ARBA" id="ARBA00022989"/>
    </source>
</evidence>
<accession>A0ABQ4KG57</accession>
<organism evidence="9 10">
    <name type="scientific">Lederbergia ruris</name>
    <dbReference type="NCBI Taxonomy" id="217495"/>
    <lineage>
        <taxon>Bacteria</taxon>
        <taxon>Bacillati</taxon>
        <taxon>Bacillota</taxon>
        <taxon>Bacilli</taxon>
        <taxon>Bacillales</taxon>
        <taxon>Bacillaceae</taxon>
        <taxon>Lederbergia</taxon>
    </lineage>
</organism>
<gene>
    <name evidence="9" type="ORF">J8TS2_07480</name>
</gene>
<evidence type="ECO:0000313" key="9">
    <source>
        <dbReference type="EMBL" id="GIN56429.1"/>
    </source>
</evidence>
<dbReference type="PANTHER" id="PTHR43744:SF9">
    <property type="entry name" value="POLYGALACTURONAN_RHAMNOGALACTURONAN TRANSPORT SYSTEM PERMEASE PROTEIN YTCP"/>
    <property type="match status" value="1"/>
</dbReference>
<evidence type="ECO:0000256" key="6">
    <source>
        <dbReference type="ARBA" id="ARBA00023136"/>
    </source>
</evidence>
<evidence type="ECO:0000259" key="8">
    <source>
        <dbReference type="PROSITE" id="PS50928"/>
    </source>
</evidence>
<dbReference type="Pfam" id="PF00528">
    <property type="entry name" value="BPD_transp_1"/>
    <property type="match status" value="1"/>
</dbReference>
<keyword evidence="10" id="KW-1185">Reference proteome</keyword>
<evidence type="ECO:0000256" key="2">
    <source>
        <dbReference type="ARBA" id="ARBA00022448"/>
    </source>
</evidence>
<dbReference type="EMBL" id="BORB01000004">
    <property type="protein sequence ID" value="GIN56429.1"/>
    <property type="molecule type" value="Genomic_DNA"/>
</dbReference>
<keyword evidence="2 7" id="KW-0813">Transport</keyword>
<dbReference type="PROSITE" id="PS50928">
    <property type="entry name" value="ABC_TM1"/>
    <property type="match status" value="1"/>
</dbReference>
<dbReference type="InterPro" id="IPR035906">
    <property type="entry name" value="MetI-like_sf"/>
</dbReference>
<protein>
    <submittedName>
        <fullName evidence="9">Sugar ABC transporter permease</fullName>
    </submittedName>
</protein>
<dbReference type="RefSeq" id="WP_158322629.1">
    <property type="nucleotide sequence ID" value="NZ_BORB01000004.1"/>
</dbReference>
<dbReference type="Gene3D" id="1.10.3720.10">
    <property type="entry name" value="MetI-like"/>
    <property type="match status" value="1"/>
</dbReference>
<evidence type="ECO:0000313" key="10">
    <source>
        <dbReference type="Proteomes" id="UP000679950"/>
    </source>
</evidence>
<comment type="subcellular location">
    <subcellularLocation>
        <location evidence="1 7">Cell membrane</location>
        <topology evidence="1 7">Multi-pass membrane protein</topology>
    </subcellularLocation>
</comment>
<comment type="similarity">
    <text evidence="7">Belongs to the binding-protein-dependent transport system permease family.</text>
</comment>
<proteinExistence type="inferred from homology"/>
<keyword evidence="5 7" id="KW-1133">Transmembrane helix</keyword>
<dbReference type="PANTHER" id="PTHR43744">
    <property type="entry name" value="ABC TRANSPORTER PERMEASE PROTEIN MG189-RELATED-RELATED"/>
    <property type="match status" value="1"/>
</dbReference>
<keyword evidence="6 7" id="KW-0472">Membrane</keyword>
<feature type="transmembrane region" description="Helical" evidence="7">
    <location>
        <begin position="81"/>
        <end position="100"/>
    </location>
</feature>
<dbReference type="InterPro" id="IPR000515">
    <property type="entry name" value="MetI-like"/>
</dbReference>
<reference evidence="9 10" key="1">
    <citation type="submission" date="2021-03" db="EMBL/GenBank/DDBJ databases">
        <title>Antimicrobial resistance genes in bacteria isolated from Japanese honey, and their potential for conferring macrolide and lincosamide resistance in the American foulbrood pathogen Paenibacillus larvae.</title>
        <authorList>
            <person name="Okamoto M."/>
            <person name="Kumagai M."/>
            <person name="Kanamori H."/>
            <person name="Takamatsu D."/>
        </authorList>
    </citation>
    <scope>NUCLEOTIDE SEQUENCE [LARGE SCALE GENOMIC DNA]</scope>
    <source>
        <strain evidence="9 10">J8TS2</strain>
    </source>
</reference>
<name>A0ABQ4KG57_9BACI</name>